<evidence type="ECO:0008006" key="4">
    <source>
        <dbReference type="Google" id="ProtNLM"/>
    </source>
</evidence>
<name>A0A9D2H860_9FIRM</name>
<sequence length="124" mass="13860">MKKEVLEKLSRQILSGKVVYVIMVEETIQSIRETERKADETVKAAEEKGREITEIAKEHALSSAEEIVKNARERAAEVSERAKEAGERAEAEALAKIEKEVESLKTSALGREREVVDLVISLLV</sequence>
<feature type="coiled-coil region" evidence="1">
    <location>
        <begin position="28"/>
        <end position="92"/>
    </location>
</feature>
<dbReference type="Gene3D" id="1.20.5.2950">
    <property type="match status" value="1"/>
</dbReference>
<keyword evidence="1" id="KW-0175">Coiled coil</keyword>
<evidence type="ECO:0000313" key="2">
    <source>
        <dbReference type="EMBL" id="HJA06353.1"/>
    </source>
</evidence>
<dbReference type="Proteomes" id="UP000824223">
    <property type="component" value="Unassembled WGS sequence"/>
</dbReference>
<reference evidence="2" key="2">
    <citation type="submission" date="2021-04" db="EMBL/GenBank/DDBJ databases">
        <authorList>
            <person name="Gilroy R."/>
        </authorList>
    </citation>
    <scope>NUCLEOTIDE SEQUENCE</scope>
    <source>
        <strain evidence="2">ChiSjej2B20-11307</strain>
    </source>
</reference>
<gene>
    <name evidence="2" type="ORF">H9798_04285</name>
</gene>
<proteinExistence type="predicted"/>
<dbReference type="EMBL" id="DXAK01000020">
    <property type="protein sequence ID" value="HJA06353.1"/>
    <property type="molecule type" value="Genomic_DNA"/>
</dbReference>
<evidence type="ECO:0000256" key="1">
    <source>
        <dbReference type="SAM" id="Coils"/>
    </source>
</evidence>
<reference evidence="2" key="1">
    <citation type="journal article" date="2021" name="PeerJ">
        <title>Extensive microbial diversity within the chicken gut microbiome revealed by metagenomics and culture.</title>
        <authorList>
            <person name="Gilroy R."/>
            <person name="Ravi A."/>
            <person name="Getino M."/>
            <person name="Pursley I."/>
            <person name="Horton D.L."/>
            <person name="Alikhan N.F."/>
            <person name="Baker D."/>
            <person name="Gharbi K."/>
            <person name="Hall N."/>
            <person name="Watson M."/>
            <person name="Adriaenssens E.M."/>
            <person name="Foster-Nyarko E."/>
            <person name="Jarju S."/>
            <person name="Secka A."/>
            <person name="Antonio M."/>
            <person name="Oren A."/>
            <person name="Chaudhuri R.R."/>
            <person name="La Ragione R."/>
            <person name="Hildebrand F."/>
            <person name="Pallen M.J."/>
        </authorList>
    </citation>
    <scope>NUCLEOTIDE SEQUENCE</scope>
    <source>
        <strain evidence="2">ChiSjej2B20-11307</strain>
    </source>
</reference>
<comment type="caution">
    <text evidence="2">The sequence shown here is derived from an EMBL/GenBank/DDBJ whole genome shotgun (WGS) entry which is preliminary data.</text>
</comment>
<evidence type="ECO:0000313" key="3">
    <source>
        <dbReference type="Proteomes" id="UP000824223"/>
    </source>
</evidence>
<dbReference type="AlphaFoldDB" id="A0A9D2H860"/>
<accession>A0A9D2H860</accession>
<protein>
    <recommendedName>
        <fullName evidence="4">V/A-type H+-transporting ATPase subunit G/H</fullName>
    </recommendedName>
</protein>
<organism evidence="2 3">
    <name type="scientific">Candidatus Mediterraneibacter pullicola</name>
    <dbReference type="NCBI Taxonomy" id="2838682"/>
    <lineage>
        <taxon>Bacteria</taxon>
        <taxon>Bacillati</taxon>
        <taxon>Bacillota</taxon>
        <taxon>Clostridia</taxon>
        <taxon>Lachnospirales</taxon>
        <taxon>Lachnospiraceae</taxon>
        <taxon>Mediterraneibacter</taxon>
    </lineage>
</organism>